<evidence type="ECO:0000313" key="12">
    <source>
        <dbReference type="Proteomes" id="UP001168821"/>
    </source>
</evidence>
<dbReference type="Pfam" id="PF02949">
    <property type="entry name" value="7tm_6"/>
    <property type="match status" value="2"/>
</dbReference>
<evidence type="ECO:0000256" key="2">
    <source>
        <dbReference type="ARBA" id="ARBA00022475"/>
    </source>
</evidence>
<feature type="transmembrane region" description="Helical" evidence="10">
    <location>
        <begin position="153"/>
        <end position="172"/>
    </location>
</feature>
<evidence type="ECO:0000256" key="5">
    <source>
        <dbReference type="ARBA" id="ARBA00022725"/>
    </source>
</evidence>
<evidence type="ECO:0000313" key="11">
    <source>
        <dbReference type="EMBL" id="KAJ3647866.1"/>
    </source>
</evidence>
<evidence type="ECO:0000256" key="1">
    <source>
        <dbReference type="ARBA" id="ARBA00004651"/>
    </source>
</evidence>
<dbReference type="GO" id="GO:0007165">
    <property type="term" value="P:signal transduction"/>
    <property type="evidence" value="ECO:0007669"/>
    <property type="project" value="UniProtKB-KW"/>
</dbReference>
<comment type="caution">
    <text evidence="11">The sequence shown here is derived from an EMBL/GenBank/DDBJ whole genome shotgun (WGS) entry which is preliminary data.</text>
</comment>
<keyword evidence="2" id="KW-1003">Cell membrane</keyword>
<keyword evidence="3" id="KW-0716">Sensory transduction</keyword>
<dbReference type="GO" id="GO:0005886">
    <property type="term" value="C:plasma membrane"/>
    <property type="evidence" value="ECO:0007669"/>
    <property type="project" value="UniProtKB-SubCell"/>
</dbReference>
<evidence type="ECO:0000256" key="6">
    <source>
        <dbReference type="ARBA" id="ARBA00022989"/>
    </source>
</evidence>
<accession>A0AA38I2A1</accession>
<comment type="subcellular location">
    <subcellularLocation>
        <location evidence="1">Cell membrane</location>
        <topology evidence="1">Multi-pass membrane protein</topology>
    </subcellularLocation>
</comment>
<reference evidence="11" key="1">
    <citation type="journal article" date="2023" name="G3 (Bethesda)">
        <title>Whole genome assemblies of Zophobas morio and Tenebrio molitor.</title>
        <authorList>
            <person name="Kaur S."/>
            <person name="Stinson S.A."/>
            <person name="diCenzo G.C."/>
        </authorList>
    </citation>
    <scope>NUCLEOTIDE SEQUENCE</scope>
    <source>
        <strain evidence="11">QUZm001</strain>
    </source>
</reference>
<evidence type="ECO:0000256" key="7">
    <source>
        <dbReference type="ARBA" id="ARBA00023136"/>
    </source>
</evidence>
<sequence>MLNVRLRNLSTGPDLRYAFNEVGYQEFVKTELISCIKLHQRLIRCVEAINNLLYFPIFYYSASAVLLALAIILGPKTSASALRYGFIVMAAFSLILVFCILGQLLENEFEKVFVCGCNTAWYLWNTDNRTFLCLFLCKTQKELVLSSSGIVTINYQLLISVYHIVMVTQIRAKDLFQILSTAPLGVILLGVIGICATVGFCMLGQLVESESEKIFTSAYSTCWHLWNTENRKLLWLFLLKTQKNLVITCSDIITINHEFLIRLYRTLYSALMFQLHIYETL</sequence>
<keyword evidence="9" id="KW-0807">Transducer</keyword>
<keyword evidence="4 10" id="KW-0812">Transmembrane</keyword>
<feature type="transmembrane region" description="Helical" evidence="10">
    <location>
        <begin position="86"/>
        <end position="105"/>
    </location>
</feature>
<dbReference type="GO" id="GO:0004984">
    <property type="term" value="F:olfactory receptor activity"/>
    <property type="evidence" value="ECO:0007669"/>
    <property type="project" value="InterPro"/>
</dbReference>
<dbReference type="Proteomes" id="UP001168821">
    <property type="component" value="Unassembled WGS sequence"/>
</dbReference>
<organism evidence="11 12">
    <name type="scientific">Zophobas morio</name>
    <dbReference type="NCBI Taxonomy" id="2755281"/>
    <lineage>
        <taxon>Eukaryota</taxon>
        <taxon>Metazoa</taxon>
        <taxon>Ecdysozoa</taxon>
        <taxon>Arthropoda</taxon>
        <taxon>Hexapoda</taxon>
        <taxon>Insecta</taxon>
        <taxon>Pterygota</taxon>
        <taxon>Neoptera</taxon>
        <taxon>Endopterygota</taxon>
        <taxon>Coleoptera</taxon>
        <taxon>Polyphaga</taxon>
        <taxon>Cucujiformia</taxon>
        <taxon>Tenebrionidae</taxon>
        <taxon>Zophobas</taxon>
    </lineage>
</organism>
<evidence type="ECO:0000256" key="4">
    <source>
        <dbReference type="ARBA" id="ARBA00022692"/>
    </source>
</evidence>
<proteinExistence type="predicted"/>
<evidence type="ECO:0000256" key="9">
    <source>
        <dbReference type="ARBA" id="ARBA00023224"/>
    </source>
</evidence>
<gene>
    <name evidence="11" type="ORF">Zmor_019718</name>
</gene>
<protein>
    <submittedName>
        <fullName evidence="11">Uncharacterized protein</fullName>
    </submittedName>
</protein>
<dbReference type="GO" id="GO:0005549">
    <property type="term" value="F:odorant binding"/>
    <property type="evidence" value="ECO:0007669"/>
    <property type="project" value="InterPro"/>
</dbReference>
<dbReference type="PANTHER" id="PTHR21137:SF35">
    <property type="entry name" value="ODORANT RECEPTOR 19A-RELATED"/>
    <property type="match status" value="1"/>
</dbReference>
<keyword evidence="8" id="KW-0675">Receptor</keyword>
<dbReference type="PANTHER" id="PTHR21137">
    <property type="entry name" value="ODORANT RECEPTOR"/>
    <property type="match status" value="1"/>
</dbReference>
<evidence type="ECO:0000256" key="10">
    <source>
        <dbReference type="SAM" id="Phobius"/>
    </source>
</evidence>
<keyword evidence="7 10" id="KW-0472">Membrane</keyword>
<feature type="transmembrane region" description="Helical" evidence="10">
    <location>
        <begin position="57"/>
        <end position="74"/>
    </location>
</feature>
<keyword evidence="5" id="KW-0552">Olfaction</keyword>
<name>A0AA38I2A1_9CUCU</name>
<keyword evidence="12" id="KW-1185">Reference proteome</keyword>
<evidence type="ECO:0000256" key="8">
    <source>
        <dbReference type="ARBA" id="ARBA00023170"/>
    </source>
</evidence>
<dbReference type="AlphaFoldDB" id="A0AA38I2A1"/>
<dbReference type="InterPro" id="IPR004117">
    <property type="entry name" value="7tm6_olfct_rcpt"/>
</dbReference>
<feature type="transmembrane region" description="Helical" evidence="10">
    <location>
        <begin position="184"/>
        <end position="207"/>
    </location>
</feature>
<dbReference type="EMBL" id="JALNTZ010000006">
    <property type="protein sequence ID" value="KAJ3647866.1"/>
    <property type="molecule type" value="Genomic_DNA"/>
</dbReference>
<keyword evidence="6 10" id="KW-1133">Transmembrane helix</keyword>
<evidence type="ECO:0000256" key="3">
    <source>
        <dbReference type="ARBA" id="ARBA00022606"/>
    </source>
</evidence>